<evidence type="ECO:0000256" key="1">
    <source>
        <dbReference type="SAM" id="Phobius"/>
    </source>
</evidence>
<name>A0A0V0J4K2_SCHSO</name>
<keyword evidence="1" id="KW-1133">Transmembrane helix</keyword>
<evidence type="ECO:0000313" key="2">
    <source>
        <dbReference type="EMBL" id="JAP60084.1"/>
    </source>
</evidence>
<proteinExistence type="predicted"/>
<feature type="transmembrane region" description="Helical" evidence="1">
    <location>
        <begin position="74"/>
        <end position="95"/>
    </location>
</feature>
<gene>
    <name evidence="2" type="ORF">TR125113</name>
</gene>
<protein>
    <recommendedName>
        <fullName evidence="3">Transmembrane protein</fullName>
    </recommendedName>
</protein>
<accession>A0A0V0J4K2</accession>
<evidence type="ECO:0008006" key="3">
    <source>
        <dbReference type="Google" id="ProtNLM"/>
    </source>
</evidence>
<sequence length="101" mass="11491">MFTDHPRGYDRDINLWTQSRALVGSSTAIKSRGRKRVPTRIRKIGMTENCVFESQACKSGLGRDWLSTDNNTKMAIPVSLVFGILLPFNSIFFITSQTWHL</sequence>
<organism evidence="2">
    <name type="scientific">Schistocephalus solidus</name>
    <name type="common">Tapeworm</name>
    <dbReference type="NCBI Taxonomy" id="70667"/>
    <lineage>
        <taxon>Eukaryota</taxon>
        <taxon>Metazoa</taxon>
        <taxon>Spiralia</taxon>
        <taxon>Lophotrochozoa</taxon>
        <taxon>Platyhelminthes</taxon>
        <taxon>Cestoda</taxon>
        <taxon>Eucestoda</taxon>
        <taxon>Diphyllobothriidea</taxon>
        <taxon>Diphyllobothriidae</taxon>
        <taxon>Schistocephalus</taxon>
    </lineage>
</organism>
<keyword evidence="1" id="KW-0472">Membrane</keyword>
<keyword evidence="1" id="KW-0812">Transmembrane</keyword>
<dbReference type="AlphaFoldDB" id="A0A0V0J4K2"/>
<dbReference type="EMBL" id="GEEE01003141">
    <property type="protein sequence ID" value="JAP60084.1"/>
    <property type="molecule type" value="Transcribed_RNA"/>
</dbReference>
<dbReference type="EMBL" id="GEEE01016296">
    <property type="protein sequence ID" value="JAP46929.1"/>
    <property type="molecule type" value="Transcribed_RNA"/>
</dbReference>
<reference evidence="2" key="1">
    <citation type="submission" date="2016-01" db="EMBL/GenBank/DDBJ databases">
        <title>Reference transcriptome for the parasite Schistocephalus solidus: insights into the molecular evolution of parasitism.</title>
        <authorList>
            <person name="Hebert F.O."/>
            <person name="Grambauer S."/>
            <person name="Barber I."/>
            <person name="Landry C.R."/>
            <person name="Aubin-Horth N."/>
        </authorList>
    </citation>
    <scope>NUCLEOTIDE SEQUENCE</scope>
</reference>
<dbReference type="EMBL" id="GEEE01020582">
    <property type="protein sequence ID" value="JAP42643.1"/>
    <property type="molecule type" value="Transcribed_RNA"/>
</dbReference>